<feature type="transmembrane region" description="Helical" evidence="1">
    <location>
        <begin position="31"/>
        <end position="57"/>
    </location>
</feature>
<keyword evidence="4" id="KW-1185">Reference proteome</keyword>
<evidence type="ECO:0000256" key="1">
    <source>
        <dbReference type="SAM" id="Phobius"/>
    </source>
</evidence>
<organism evidence="3 4">
    <name type="scientific">Saprolegnia parasitica (strain CBS 223.65)</name>
    <dbReference type="NCBI Taxonomy" id="695850"/>
    <lineage>
        <taxon>Eukaryota</taxon>
        <taxon>Sar</taxon>
        <taxon>Stramenopiles</taxon>
        <taxon>Oomycota</taxon>
        <taxon>Saprolegniomycetes</taxon>
        <taxon>Saprolegniales</taxon>
        <taxon>Saprolegniaceae</taxon>
        <taxon>Saprolegnia</taxon>
    </lineage>
</organism>
<dbReference type="OrthoDB" id="74071at2759"/>
<keyword evidence="1" id="KW-0812">Transmembrane</keyword>
<gene>
    <name evidence="3" type="ORF">SPRG_12524</name>
</gene>
<accession>A0A067C4J3</accession>
<sequence>MLGRPLLVALLPLLGHCAANMSVVPENDSTNVILICSLSIGTIVLAVVGLAIVLLVWKPRAASTSSLSCADIDAFAGVSDGPTIVDQVQLLEDMASGLVDANGHDEPAFYLLDDMIESSRGAYKLRPSAISDDVAVLASQRDLPTAS</sequence>
<dbReference type="OMA" id="NGHDEPA"/>
<proteinExistence type="predicted"/>
<feature type="signal peptide" evidence="2">
    <location>
        <begin position="1"/>
        <end position="19"/>
    </location>
</feature>
<dbReference type="KEGG" id="spar:SPRG_12524"/>
<evidence type="ECO:0008006" key="5">
    <source>
        <dbReference type="Google" id="ProtNLM"/>
    </source>
</evidence>
<keyword evidence="1" id="KW-1133">Transmembrane helix</keyword>
<evidence type="ECO:0000256" key="2">
    <source>
        <dbReference type="SAM" id="SignalP"/>
    </source>
</evidence>
<dbReference type="EMBL" id="KK583287">
    <property type="protein sequence ID" value="KDO21481.1"/>
    <property type="molecule type" value="Genomic_DNA"/>
</dbReference>
<protein>
    <recommendedName>
        <fullName evidence="5">Membrane-associated protein</fullName>
    </recommendedName>
</protein>
<dbReference type="AlphaFoldDB" id="A0A067C4J3"/>
<dbReference type="GeneID" id="24134476"/>
<reference evidence="3 4" key="1">
    <citation type="journal article" date="2013" name="PLoS Genet.">
        <title>Distinctive expansion of potential virulence genes in the genome of the oomycete fish pathogen Saprolegnia parasitica.</title>
        <authorList>
            <person name="Jiang R.H."/>
            <person name="de Bruijn I."/>
            <person name="Haas B.J."/>
            <person name="Belmonte R."/>
            <person name="Lobach L."/>
            <person name="Christie J."/>
            <person name="van den Ackerveken G."/>
            <person name="Bottin A."/>
            <person name="Bulone V."/>
            <person name="Diaz-Moreno S.M."/>
            <person name="Dumas B."/>
            <person name="Fan L."/>
            <person name="Gaulin E."/>
            <person name="Govers F."/>
            <person name="Grenville-Briggs L.J."/>
            <person name="Horner N.R."/>
            <person name="Levin J.Z."/>
            <person name="Mammella M."/>
            <person name="Meijer H.J."/>
            <person name="Morris P."/>
            <person name="Nusbaum C."/>
            <person name="Oome S."/>
            <person name="Phillips A.J."/>
            <person name="van Rooyen D."/>
            <person name="Rzeszutek E."/>
            <person name="Saraiva M."/>
            <person name="Secombes C.J."/>
            <person name="Seidl M.F."/>
            <person name="Snel B."/>
            <person name="Stassen J.H."/>
            <person name="Sykes S."/>
            <person name="Tripathy S."/>
            <person name="van den Berg H."/>
            <person name="Vega-Arreguin J.C."/>
            <person name="Wawra S."/>
            <person name="Young S.K."/>
            <person name="Zeng Q."/>
            <person name="Dieguez-Uribeondo J."/>
            <person name="Russ C."/>
            <person name="Tyler B.M."/>
            <person name="van West P."/>
        </authorList>
    </citation>
    <scope>NUCLEOTIDE SEQUENCE [LARGE SCALE GENOMIC DNA]</scope>
    <source>
        <strain evidence="3 4">CBS 223.65</strain>
    </source>
</reference>
<evidence type="ECO:0000313" key="4">
    <source>
        <dbReference type="Proteomes" id="UP000030745"/>
    </source>
</evidence>
<dbReference type="VEuPathDB" id="FungiDB:SPRG_12524"/>
<feature type="chain" id="PRO_5001634056" description="Membrane-associated protein" evidence="2">
    <location>
        <begin position="20"/>
        <end position="147"/>
    </location>
</feature>
<keyword evidence="2" id="KW-0732">Signal</keyword>
<name>A0A067C4J3_SAPPC</name>
<dbReference type="RefSeq" id="XP_012207825.1">
    <property type="nucleotide sequence ID" value="XM_012352435.1"/>
</dbReference>
<evidence type="ECO:0000313" key="3">
    <source>
        <dbReference type="EMBL" id="KDO21481.1"/>
    </source>
</evidence>
<dbReference type="Proteomes" id="UP000030745">
    <property type="component" value="Unassembled WGS sequence"/>
</dbReference>
<keyword evidence="1" id="KW-0472">Membrane</keyword>